<accession>A0A8W8IUT6</accession>
<evidence type="ECO:0000256" key="1">
    <source>
        <dbReference type="SAM" id="MobiDB-lite"/>
    </source>
</evidence>
<evidence type="ECO:0000259" key="3">
    <source>
        <dbReference type="PROSITE" id="PS50024"/>
    </source>
</evidence>
<dbReference type="AlphaFoldDB" id="A0A8W8IUT6"/>
<evidence type="ECO:0000313" key="5">
    <source>
        <dbReference type="Proteomes" id="UP000005408"/>
    </source>
</evidence>
<feature type="domain" description="SEA" evidence="3">
    <location>
        <begin position="109"/>
        <end position="166"/>
    </location>
</feature>
<feature type="region of interest" description="Disordered" evidence="1">
    <location>
        <begin position="1"/>
        <end position="20"/>
    </location>
</feature>
<dbReference type="EnsemblMetazoa" id="G15951.1">
    <property type="protein sequence ID" value="G15951.1:cds"/>
    <property type="gene ID" value="G15951"/>
</dbReference>
<protein>
    <recommendedName>
        <fullName evidence="3">SEA domain-containing protein</fullName>
    </recommendedName>
</protein>
<organism evidence="4 5">
    <name type="scientific">Magallana gigas</name>
    <name type="common">Pacific oyster</name>
    <name type="synonym">Crassostrea gigas</name>
    <dbReference type="NCBI Taxonomy" id="29159"/>
    <lineage>
        <taxon>Eukaryota</taxon>
        <taxon>Metazoa</taxon>
        <taxon>Spiralia</taxon>
        <taxon>Lophotrochozoa</taxon>
        <taxon>Mollusca</taxon>
        <taxon>Bivalvia</taxon>
        <taxon>Autobranchia</taxon>
        <taxon>Pteriomorphia</taxon>
        <taxon>Ostreida</taxon>
        <taxon>Ostreoidea</taxon>
        <taxon>Ostreidae</taxon>
        <taxon>Magallana</taxon>
    </lineage>
</organism>
<name>A0A8W8IUT6_MAGGI</name>
<reference evidence="4" key="1">
    <citation type="submission" date="2022-08" db="UniProtKB">
        <authorList>
            <consortium name="EnsemblMetazoa"/>
        </authorList>
    </citation>
    <scope>IDENTIFICATION</scope>
    <source>
        <strain evidence="4">05x7-T-G4-1.051#20</strain>
    </source>
</reference>
<proteinExistence type="predicted"/>
<keyword evidence="2" id="KW-0472">Membrane</keyword>
<keyword evidence="2" id="KW-1133">Transmembrane helix</keyword>
<sequence>MQGIQKNVQGRKKGQDSTKKWITTATSEDFRREFIGRPRTMMTMVEDKPYNIASEQNGSTDDSLKNRTRYRTTVIIVLVSSCLVALAVALTIVFVIAKPQNEKLKSPNILVVTEGEITVLQNFTEDFHDKSSNAYRHFTAKFTTMMENGIRTEFLFRRKCYVTDLR</sequence>
<dbReference type="InterPro" id="IPR000082">
    <property type="entry name" value="SEA_dom"/>
</dbReference>
<keyword evidence="2" id="KW-0812">Transmembrane</keyword>
<dbReference type="PROSITE" id="PS50024">
    <property type="entry name" value="SEA"/>
    <property type="match status" value="1"/>
</dbReference>
<feature type="transmembrane region" description="Helical" evidence="2">
    <location>
        <begin position="74"/>
        <end position="97"/>
    </location>
</feature>
<dbReference type="Proteomes" id="UP000005408">
    <property type="component" value="Unassembled WGS sequence"/>
</dbReference>
<evidence type="ECO:0000313" key="4">
    <source>
        <dbReference type="EnsemblMetazoa" id="G15951.1:cds"/>
    </source>
</evidence>
<keyword evidence="5" id="KW-1185">Reference proteome</keyword>
<evidence type="ECO:0000256" key="2">
    <source>
        <dbReference type="SAM" id="Phobius"/>
    </source>
</evidence>